<dbReference type="Proteomes" id="UP001176883">
    <property type="component" value="Unassembled WGS sequence"/>
</dbReference>
<reference evidence="1" key="1">
    <citation type="submission" date="2023-07" db="EMBL/GenBank/DDBJ databases">
        <title>Two novel species in the genus Flavivirga.</title>
        <authorList>
            <person name="Kwon K."/>
        </authorList>
    </citation>
    <scope>NUCLEOTIDE SEQUENCE</scope>
    <source>
        <strain evidence="1">KCTC 52353</strain>
    </source>
</reference>
<evidence type="ECO:0000313" key="2">
    <source>
        <dbReference type="Proteomes" id="UP001176883"/>
    </source>
</evidence>
<sequence>MNHPLEDIRAVFKQDKALIIEKYNATGAGIGKDGTQYVIVVYLENKLKPNEKVISNWKGIPIKLEFIGTIKPQ</sequence>
<proteinExistence type="predicted"/>
<accession>A0ABT8WFT4</accession>
<dbReference type="RefSeq" id="WP_303279737.1">
    <property type="nucleotide sequence ID" value="NZ_JAUOEK010000183.1"/>
</dbReference>
<dbReference type="EMBL" id="JAUOEK010000183">
    <property type="protein sequence ID" value="MDO5972019.1"/>
    <property type="molecule type" value="Genomic_DNA"/>
</dbReference>
<evidence type="ECO:0000313" key="1">
    <source>
        <dbReference type="EMBL" id="MDO5972019.1"/>
    </source>
</evidence>
<gene>
    <name evidence="1" type="ORF">Q4Q35_19640</name>
</gene>
<organism evidence="1 2">
    <name type="scientific">Flavivirga aquimarina</name>
    <dbReference type="NCBI Taxonomy" id="2027862"/>
    <lineage>
        <taxon>Bacteria</taxon>
        <taxon>Pseudomonadati</taxon>
        <taxon>Bacteroidota</taxon>
        <taxon>Flavobacteriia</taxon>
        <taxon>Flavobacteriales</taxon>
        <taxon>Flavobacteriaceae</taxon>
        <taxon>Flavivirga</taxon>
    </lineage>
</organism>
<comment type="caution">
    <text evidence="1">The sequence shown here is derived from an EMBL/GenBank/DDBJ whole genome shotgun (WGS) entry which is preliminary data.</text>
</comment>
<protein>
    <submittedName>
        <fullName evidence="1">Uncharacterized protein</fullName>
    </submittedName>
</protein>
<name>A0ABT8WFT4_9FLAO</name>
<keyword evidence="2" id="KW-1185">Reference proteome</keyword>